<dbReference type="AlphaFoldDB" id="A0AAW2ZN29"/>
<dbReference type="PANTHER" id="PTHR10173">
    <property type="entry name" value="METHIONINE SULFOXIDE REDUCTASE"/>
    <property type="match status" value="1"/>
</dbReference>
<sequence>MFNTISKRTLRSPIISNLLFRRYGIDKNSYLKIAKDKIIEKPQVEKTKQEWEDQLGREGYKIMREHGTERAFLHELNDFKSKEGTFECAGCGNELFPASAKFDSGSGWPSFYDVKNEQESVILKTDVSYGMVRVEVLCNNCHSHLGHVFDDAYRQPTGLRYCINGACIRHKN</sequence>
<dbReference type="InterPro" id="IPR028427">
    <property type="entry name" value="Met_Sox_Rdtase_MsrB"/>
</dbReference>
<evidence type="ECO:0000256" key="1">
    <source>
        <dbReference type="ARBA" id="ARBA00007174"/>
    </source>
</evidence>
<dbReference type="InterPro" id="IPR011057">
    <property type="entry name" value="Mss4-like_sf"/>
</dbReference>
<dbReference type="Proteomes" id="UP001431209">
    <property type="component" value="Unassembled WGS sequence"/>
</dbReference>
<dbReference type="GO" id="GO:0033743">
    <property type="term" value="F:peptide-methionine (R)-S-oxide reductase activity"/>
    <property type="evidence" value="ECO:0007669"/>
    <property type="project" value="UniProtKB-EC"/>
</dbReference>
<accession>A0AAW2ZN29</accession>
<comment type="caution">
    <text evidence="7">The sequence shown here is derived from an EMBL/GenBank/DDBJ whole genome shotgun (WGS) entry which is preliminary data.</text>
</comment>
<dbReference type="PROSITE" id="PS51790">
    <property type="entry name" value="MSRB"/>
    <property type="match status" value="1"/>
</dbReference>
<evidence type="ECO:0000256" key="3">
    <source>
        <dbReference type="ARBA" id="ARBA00023002"/>
    </source>
</evidence>
<dbReference type="PANTHER" id="PTHR10173:SF52">
    <property type="entry name" value="METHIONINE-R-SULFOXIDE REDUCTASE B1"/>
    <property type="match status" value="1"/>
</dbReference>
<evidence type="ECO:0000256" key="2">
    <source>
        <dbReference type="ARBA" id="ARBA00012499"/>
    </source>
</evidence>
<organism evidence="7 8">
    <name type="scientific">Acrasis kona</name>
    <dbReference type="NCBI Taxonomy" id="1008807"/>
    <lineage>
        <taxon>Eukaryota</taxon>
        <taxon>Discoba</taxon>
        <taxon>Heterolobosea</taxon>
        <taxon>Tetramitia</taxon>
        <taxon>Eutetramitia</taxon>
        <taxon>Acrasidae</taxon>
        <taxon>Acrasis</taxon>
    </lineage>
</organism>
<comment type="similarity">
    <text evidence="1 5">Belongs to the MsrB Met sulfoxide reductase family.</text>
</comment>
<dbReference type="GO" id="GO:0030091">
    <property type="term" value="P:protein repair"/>
    <property type="evidence" value="ECO:0007669"/>
    <property type="project" value="InterPro"/>
</dbReference>
<dbReference type="SUPFAM" id="SSF51316">
    <property type="entry name" value="Mss4-like"/>
    <property type="match status" value="1"/>
</dbReference>
<dbReference type="InterPro" id="IPR002579">
    <property type="entry name" value="Met_Sox_Rdtase_MsrB_dom"/>
</dbReference>
<dbReference type="EMBL" id="JAOPGA020001779">
    <property type="protein sequence ID" value="KAL0491246.1"/>
    <property type="molecule type" value="Genomic_DNA"/>
</dbReference>
<comment type="catalytic activity">
    <reaction evidence="4 5">
        <text>L-methionyl-[protein] + [thioredoxin]-disulfide + H2O = L-methionyl-(R)-S-oxide-[protein] + [thioredoxin]-dithiol</text>
        <dbReference type="Rhea" id="RHEA:24164"/>
        <dbReference type="Rhea" id="RHEA-COMP:10698"/>
        <dbReference type="Rhea" id="RHEA-COMP:10700"/>
        <dbReference type="Rhea" id="RHEA-COMP:12313"/>
        <dbReference type="Rhea" id="RHEA-COMP:12314"/>
        <dbReference type="ChEBI" id="CHEBI:15377"/>
        <dbReference type="ChEBI" id="CHEBI:16044"/>
        <dbReference type="ChEBI" id="CHEBI:29950"/>
        <dbReference type="ChEBI" id="CHEBI:45764"/>
        <dbReference type="ChEBI" id="CHEBI:50058"/>
        <dbReference type="EC" id="1.8.4.12"/>
    </reaction>
</comment>
<comment type="cofactor">
    <cofactor evidence="5">
        <name>Zn(2+)</name>
        <dbReference type="ChEBI" id="CHEBI:29105"/>
    </cofactor>
    <text evidence="5">Binds 1 zinc ion per subunit.</text>
</comment>
<evidence type="ECO:0000313" key="8">
    <source>
        <dbReference type="Proteomes" id="UP001431209"/>
    </source>
</evidence>
<dbReference type="GO" id="GO:0005737">
    <property type="term" value="C:cytoplasm"/>
    <property type="evidence" value="ECO:0007669"/>
    <property type="project" value="TreeGrafter"/>
</dbReference>
<dbReference type="GO" id="GO:0006979">
    <property type="term" value="P:response to oxidative stress"/>
    <property type="evidence" value="ECO:0007669"/>
    <property type="project" value="InterPro"/>
</dbReference>
<dbReference type="EC" id="1.8.4.12" evidence="2 5"/>
<evidence type="ECO:0000256" key="5">
    <source>
        <dbReference type="RuleBase" id="RU365044"/>
    </source>
</evidence>
<protein>
    <recommendedName>
        <fullName evidence="2 5">Peptide-methionine (R)-S-oxide reductase</fullName>
        <ecNumber evidence="2 5">1.8.4.12</ecNumber>
    </recommendedName>
</protein>
<keyword evidence="5" id="KW-0479">Metal-binding</keyword>
<evidence type="ECO:0000259" key="6">
    <source>
        <dbReference type="PROSITE" id="PS51790"/>
    </source>
</evidence>
<keyword evidence="5" id="KW-0862">Zinc</keyword>
<dbReference type="Pfam" id="PF01641">
    <property type="entry name" value="SelR"/>
    <property type="match status" value="1"/>
</dbReference>
<dbReference type="Gene3D" id="2.170.150.20">
    <property type="entry name" value="Peptide methionine sulfoxide reductase"/>
    <property type="match status" value="1"/>
</dbReference>
<evidence type="ECO:0000256" key="4">
    <source>
        <dbReference type="ARBA" id="ARBA00048488"/>
    </source>
</evidence>
<evidence type="ECO:0000313" key="7">
    <source>
        <dbReference type="EMBL" id="KAL0491246.1"/>
    </source>
</evidence>
<proteinExistence type="inferred from homology"/>
<keyword evidence="3 5" id="KW-0560">Oxidoreductase</keyword>
<reference evidence="7 8" key="1">
    <citation type="submission" date="2024-03" db="EMBL/GenBank/DDBJ databases">
        <title>The Acrasis kona genome and developmental transcriptomes reveal deep origins of eukaryotic multicellular pathways.</title>
        <authorList>
            <person name="Sheikh S."/>
            <person name="Fu C.-J."/>
            <person name="Brown M.W."/>
            <person name="Baldauf S.L."/>
        </authorList>
    </citation>
    <scope>NUCLEOTIDE SEQUENCE [LARGE SCALE GENOMIC DNA]</scope>
    <source>
        <strain evidence="7 8">ATCC MYA-3509</strain>
    </source>
</reference>
<feature type="domain" description="MsrB" evidence="6">
    <location>
        <begin position="48"/>
        <end position="172"/>
    </location>
</feature>
<gene>
    <name evidence="7" type="ORF">AKO1_009994</name>
</gene>
<name>A0AAW2ZN29_9EUKA</name>
<keyword evidence="8" id="KW-1185">Reference proteome</keyword>
<dbReference type="NCBIfam" id="TIGR00357">
    <property type="entry name" value="peptide-methionine (R)-S-oxide reductase MsrB"/>
    <property type="match status" value="1"/>
</dbReference>
<dbReference type="GO" id="GO:0046872">
    <property type="term" value="F:metal ion binding"/>
    <property type="evidence" value="ECO:0007669"/>
    <property type="project" value="UniProtKB-KW"/>
</dbReference>